<name>A0ACC4CID5_POPAL</name>
<dbReference type="Proteomes" id="UP000309997">
    <property type="component" value="Unassembled WGS sequence"/>
</dbReference>
<evidence type="ECO:0000313" key="2">
    <source>
        <dbReference type="Proteomes" id="UP000309997"/>
    </source>
</evidence>
<reference evidence="1 2" key="1">
    <citation type="journal article" date="2024" name="Plant Biotechnol. J.">
        <title>Genome and CRISPR/Cas9 system of a widespread forest tree (Populus alba) in the world.</title>
        <authorList>
            <person name="Liu Y.J."/>
            <person name="Jiang P.F."/>
            <person name="Han X.M."/>
            <person name="Li X.Y."/>
            <person name="Wang H.M."/>
            <person name="Wang Y.J."/>
            <person name="Wang X.X."/>
            <person name="Zeng Q.Y."/>
        </authorList>
    </citation>
    <scope>NUCLEOTIDE SEQUENCE [LARGE SCALE GENOMIC DNA]</scope>
    <source>
        <strain evidence="2">cv. PAL-ZL1</strain>
    </source>
</reference>
<organism evidence="1 2">
    <name type="scientific">Populus alba</name>
    <name type="common">White poplar</name>
    <dbReference type="NCBI Taxonomy" id="43335"/>
    <lineage>
        <taxon>Eukaryota</taxon>
        <taxon>Viridiplantae</taxon>
        <taxon>Streptophyta</taxon>
        <taxon>Embryophyta</taxon>
        <taxon>Tracheophyta</taxon>
        <taxon>Spermatophyta</taxon>
        <taxon>Magnoliopsida</taxon>
        <taxon>eudicotyledons</taxon>
        <taxon>Gunneridae</taxon>
        <taxon>Pentapetalae</taxon>
        <taxon>rosids</taxon>
        <taxon>fabids</taxon>
        <taxon>Malpighiales</taxon>
        <taxon>Salicaceae</taxon>
        <taxon>Saliceae</taxon>
        <taxon>Populus</taxon>
    </lineage>
</organism>
<evidence type="ECO:0000313" key="1">
    <source>
        <dbReference type="EMBL" id="KAL3597339.1"/>
    </source>
</evidence>
<gene>
    <name evidence="1" type="ORF">D5086_008976</name>
</gene>
<accession>A0ACC4CID5</accession>
<sequence>MSFYGRLDLPFVLCLGSQHEDHLRPGSNLNPTATPIQHRPWTIAARANYRGAVSCSRSGQLQLCRLDNNHKKYNTVTARKG</sequence>
<comment type="caution">
    <text evidence="1">The sequence shown here is derived from an EMBL/GenBank/DDBJ whole genome shotgun (WGS) entry which is preliminary data.</text>
</comment>
<dbReference type="EMBL" id="RCHU02000004">
    <property type="protein sequence ID" value="KAL3597339.1"/>
    <property type="molecule type" value="Genomic_DNA"/>
</dbReference>
<protein>
    <submittedName>
        <fullName evidence="1">Uncharacterized protein</fullName>
    </submittedName>
</protein>
<keyword evidence="2" id="KW-1185">Reference proteome</keyword>
<proteinExistence type="predicted"/>